<feature type="non-terminal residue" evidence="2">
    <location>
        <position position="1"/>
    </location>
</feature>
<evidence type="ECO:0000313" key="3">
    <source>
        <dbReference type="Proteomes" id="UP000663836"/>
    </source>
</evidence>
<evidence type="ECO:0000313" key="2">
    <source>
        <dbReference type="EMBL" id="CAF3593972.1"/>
    </source>
</evidence>
<proteinExistence type="predicted"/>
<dbReference type="EMBL" id="CAJOBD010000147">
    <property type="protein sequence ID" value="CAF3593972.1"/>
    <property type="molecule type" value="Genomic_DNA"/>
</dbReference>
<protein>
    <submittedName>
        <fullName evidence="2">Uncharacterized protein</fullName>
    </submittedName>
</protein>
<dbReference type="Proteomes" id="UP000663836">
    <property type="component" value="Unassembled WGS sequence"/>
</dbReference>
<sequence length="52" mass="5863">ITNGTERMKHYLNETVAFVADIHSITKIKGKMKEKSEKQQLSNLTEDTLGGQ</sequence>
<evidence type="ECO:0000256" key="1">
    <source>
        <dbReference type="SAM" id="MobiDB-lite"/>
    </source>
</evidence>
<comment type="caution">
    <text evidence="2">The sequence shown here is derived from an EMBL/GenBank/DDBJ whole genome shotgun (WGS) entry which is preliminary data.</text>
</comment>
<reference evidence="2" key="1">
    <citation type="submission" date="2021-02" db="EMBL/GenBank/DDBJ databases">
        <authorList>
            <person name="Nowell W R."/>
        </authorList>
    </citation>
    <scope>NUCLEOTIDE SEQUENCE</scope>
</reference>
<gene>
    <name evidence="2" type="ORF">JBS370_LOCUS3439</name>
</gene>
<accession>A0A818MRM8</accession>
<name>A0A818MRM8_9BILA</name>
<feature type="region of interest" description="Disordered" evidence="1">
    <location>
        <begin position="30"/>
        <end position="52"/>
    </location>
</feature>
<organism evidence="2 3">
    <name type="scientific">Rotaria sordida</name>
    <dbReference type="NCBI Taxonomy" id="392033"/>
    <lineage>
        <taxon>Eukaryota</taxon>
        <taxon>Metazoa</taxon>
        <taxon>Spiralia</taxon>
        <taxon>Gnathifera</taxon>
        <taxon>Rotifera</taxon>
        <taxon>Eurotatoria</taxon>
        <taxon>Bdelloidea</taxon>
        <taxon>Philodinida</taxon>
        <taxon>Philodinidae</taxon>
        <taxon>Rotaria</taxon>
    </lineage>
</organism>
<dbReference type="AlphaFoldDB" id="A0A818MRM8"/>